<keyword evidence="2 6" id="KW-0808">Transferase</keyword>
<dbReference type="GO" id="GO:0005777">
    <property type="term" value="C:peroxisome"/>
    <property type="evidence" value="ECO:0007669"/>
    <property type="project" value="TreeGrafter"/>
</dbReference>
<dbReference type="PANTHER" id="PTHR22589:SF103">
    <property type="entry name" value="CARNITINE O-ACETYL-TRANSFERASE, ISOFORM A-RELATED"/>
    <property type="match status" value="1"/>
</dbReference>
<dbReference type="OrthoDB" id="240216at2759"/>
<protein>
    <submittedName>
        <fullName evidence="6">Carnitine acetyl transferase</fullName>
    </submittedName>
</protein>
<evidence type="ECO:0000256" key="2">
    <source>
        <dbReference type="ARBA" id="ARBA00022679"/>
    </source>
</evidence>
<evidence type="ECO:0000259" key="5">
    <source>
        <dbReference type="Pfam" id="PF00755"/>
    </source>
</evidence>
<dbReference type="EMBL" id="LNZH02000125">
    <property type="protein sequence ID" value="OCB90583.1"/>
    <property type="molecule type" value="Genomic_DNA"/>
</dbReference>
<evidence type="ECO:0000313" key="7">
    <source>
        <dbReference type="Proteomes" id="UP000757232"/>
    </source>
</evidence>
<dbReference type="GO" id="GO:0009437">
    <property type="term" value="P:carnitine metabolic process"/>
    <property type="evidence" value="ECO:0007669"/>
    <property type="project" value="TreeGrafter"/>
</dbReference>
<dbReference type="Proteomes" id="UP000757232">
    <property type="component" value="Unassembled WGS sequence"/>
</dbReference>
<sequence>MSKPPANWKRTAPAPPGGTITFAAQSTLPRLPVPVLKDTLTRLRRSLVPLAHTKDELHNAEQKIAQFENGLAPVLQTRLGKRQKETEHWLEEWWDLYSYMGYRDSVVVNVSYFYGFDDHPTRYPRGPVNRAAALTRATLLFRKAYKVGTLKPEATKEGPICMDTYRWMFDCCRVPGSGGVDWADSYAKEGDTGDSGHIVVIRRNRFWRIDISQNGTLLSTPDLEKLFQHIYDISSETYPAVGTLTASNRDVWGKDYDELISDPHNASVMREIHSCAFIVCLDDIIPSNVEVFSRQLWHGGASGRWLANRWVDKPVQLIVCDGDEARAGIMGEHSVMDGTPTARMCDDILDALETPTFDHGTPASSFVPPKPLDWHISPATEAAISRAIEAARELTDGHELRVYKTTYGKRLIKTFGVSPDSYGQLLVQLAYDRLLQRMGWQRNGGTYEAASTRKFLKGRTECIRVVTEESDAWVRSMDAGEVEGEDATRRALFRAAAVRHIQVAREAGNGQGIDRHLLGLQMLIDPSESTPALYSDPLYLRAKRWVLSTSAVYSKHFDAYGWGEVVPDGLGVAYMTGSDDELFFNITCRKEMPINAFMEEIERAVHDVRDLFVREKEEETEHAKL</sequence>
<keyword evidence="7" id="KW-1185">Reference proteome</keyword>
<accession>A0A9Q5I2P4</accession>
<organism evidence="6 7">
    <name type="scientific">Sanghuangporus baumii</name>
    <name type="common">Phellinus baumii</name>
    <dbReference type="NCBI Taxonomy" id="108892"/>
    <lineage>
        <taxon>Eukaryota</taxon>
        <taxon>Fungi</taxon>
        <taxon>Dikarya</taxon>
        <taxon>Basidiomycota</taxon>
        <taxon>Agaricomycotina</taxon>
        <taxon>Agaricomycetes</taxon>
        <taxon>Hymenochaetales</taxon>
        <taxon>Hymenochaetaceae</taxon>
        <taxon>Sanghuangporus</taxon>
    </lineage>
</organism>
<dbReference type="Gene3D" id="3.30.559.70">
    <property type="entry name" value="Choline/Carnitine o-acyltransferase, domain 2"/>
    <property type="match status" value="1"/>
</dbReference>
<proteinExistence type="inferred from homology"/>
<feature type="domain" description="Choline/carnitine acyltransferase" evidence="5">
    <location>
        <begin position="31"/>
        <end position="602"/>
    </location>
</feature>
<dbReference type="InterPro" id="IPR042231">
    <property type="entry name" value="Cho/carn_acyl_trans_2"/>
</dbReference>
<dbReference type="Gene3D" id="3.30.559.10">
    <property type="entry name" value="Chloramphenicol acetyltransferase-like domain"/>
    <property type="match status" value="1"/>
</dbReference>
<name>A0A9Q5I2P4_SANBA</name>
<dbReference type="SUPFAM" id="SSF52777">
    <property type="entry name" value="CoA-dependent acyltransferases"/>
    <property type="match status" value="2"/>
</dbReference>
<dbReference type="AlphaFoldDB" id="A0A9Q5I2P4"/>
<dbReference type="InterPro" id="IPR023213">
    <property type="entry name" value="CAT-like_dom_sf"/>
</dbReference>
<dbReference type="InterPro" id="IPR039551">
    <property type="entry name" value="Cho/carn_acyl_trans"/>
</dbReference>
<evidence type="ECO:0000256" key="3">
    <source>
        <dbReference type="ARBA" id="ARBA00023315"/>
    </source>
</evidence>
<dbReference type="PROSITE" id="PS00439">
    <property type="entry name" value="ACYLTRANSF_C_1"/>
    <property type="match status" value="1"/>
</dbReference>
<dbReference type="GO" id="GO:0005739">
    <property type="term" value="C:mitochondrion"/>
    <property type="evidence" value="ECO:0007669"/>
    <property type="project" value="TreeGrafter"/>
</dbReference>
<comment type="similarity">
    <text evidence="1">Belongs to the carnitine/choline acetyltransferase family.</text>
</comment>
<dbReference type="GO" id="GO:0004092">
    <property type="term" value="F:carnitine O-acetyltransferase activity"/>
    <property type="evidence" value="ECO:0007669"/>
    <property type="project" value="TreeGrafter"/>
</dbReference>
<dbReference type="Pfam" id="PF00755">
    <property type="entry name" value="Carn_acyltransf"/>
    <property type="match status" value="1"/>
</dbReference>
<gene>
    <name evidence="6" type="ORF">A7U60_g2200</name>
</gene>
<reference evidence="6" key="1">
    <citation type="submission" date="2016-06" db="EMBL/GenBank/DDBJ databases">
        <title>Draft Genome sequence of the fungus Inonotus baumii.</title>
        <authorList>
            <person name="Zhu H."/>
            <person name="Lin W."/>
        </authorList>
    </citation>
    <scope>NUCLEOTIDE SEQUENCE</scope>
    <source>
        <strain evidence="6">821</strain>
    </source>
</reference>
<evidence type="ECO:0000256" key="4">
    <source>
        <dbReference type="PIRSR" id="PIRSR600542-1"/>
    </source>
</evidence>
<comment type="caution">
    <text evidence="6">The sequence shown here is derived from an EMBL/GenBank/DDBJ whole genome shotgun (WGS) entry which is preliminary data.</text>
</comment>
<dbReference type="InterPro" id="IPR000542">
    <property type="entry name" value="Carn_acyl_trans"/>
</dbReference>
<evidence type="ECO:0000256" key="1">
    <source>
        <dbReference type="ARBA" id="ARBA00005232"/>
    </source>
</evidence>
<evidence type="ECO:0000313" key="6">
    <source>
        <dbReference type="EMBL" id="OCB90583.1"/>
    </source>
</evidence>
<feature type="active site" description="Proton acceptor" evidence="4">
    <location>
        <position position="333"/>
    </location>
</feature>
<dbReference type="PANTHER" id="PTHR22589">
    <property type="entry name" value="CARNITINE O-ACYLTRANSFERASE"/>
    <property type="match status" value="1"/>
</dbReference>
<keyword evidence="3" id="KW-0012">Acyltransferase</keyword>